<sequence length="150" mass="16920">MKKALISSIIVLIGFVLIFPVCSNAQGREGHGGGFGKGNWRGHGQGWILGKLDLSPEQQEKLACEKPGQGKEIKEKLRNERELLNSMIRDKTIPDEEIKLQMNKVNQTLGELNNFRLQRMLKVRSILTEEQLQKLRTLSKEPALAESDVD</sequence>
<comment type="caution">
    <text evidence="1">The sequence shown here is derived from an EMBL/GenBank/DDBJ whole genome shotgun (WGS) entry which is preliminary data.</text>
</comment>
<accession>A0A7X9FQ75</accession>
<dbReference type="Gene3D" id="1.20.120.1490">
    <property type="match status" value="1"/>
</dbReference>
<evidence type="ECO:0008006" key="3">
    <source>
        <dbReference type="Google" id="ProtNLM"/>
    </source>
</evidence>
<evidence type="ECO:0000313" key="2">
    <source>
        <dbReference type="Proteomes" id="UP000524246"/>
    </source>
</evidence>
<gene>
    <name evidence="1" type="ORF">GYA55_03270</name>
</gene>
<evidence type="ECO:0000313" key="1">
    <source>
        <dbReference type="EMBL" id="NMC62167.1"/>
    </source>
</evidence>
<dbReference type="AlphaFoldDB" id="A0A7X9FQ75"/>
<name>A0A7X9FQ75_9DELT</name>
<protein>
    <recommendedName>
        <fullName evidence="3">Periplasmic heavy metal sensor</fullName>
    </recommendedName>
</protein>
<dbReference type="Proteomes" id="UP000524246">
    <property type="component" value="Unassembled WGS sequence"/>
</dbReference>
<reference evidence="1 2" key="1">
    <citation type="journal article" date="2020" name="Biotechnol. Biofuels">
        <title>New insights from the biogas microbiome by comprehensive genome-resolved metagenomics of nearly 1600 species originating from multiple anaerobic digesters.</title>
        <authorList>
            <person name="Campanaro S."/>
            <person name="Treu L."/>
            <person name="Rodriguez-R L.M."/>
            <person name="Kovalovszki A."/>
            <person name="Ziels R.M."/>
            <person name="Maus I."/>
            <person name="Zhu X."/>
            <person name="Kougias P.G."/>
            <person name="Basile A."/>
            <person name="Luo G."/>
            <person name="Schluter A."/>
            <person name="Konstantinidis K.T."/>
            <person name="Angelidaki I."/>
        </authorList>
    </citation>
    <scope>NUCLEOTIDE SEQUENCE [LARGE SCALE GENOMIC DNA]</scope>
    <source>
        <strain evidence="1">AS27yjCOA_65</strain>
    </source>
</reference>
<proteinExistence type="predicted"/>
<organism evidence="1 2">
    <name type="scientific">SAR324 cluster bacterium</name>
    <dbReference type="NCBI Taxonomy" id="2024889"/>
    <lineage>
        <taxon>Bacteria</taxon>
        <taxon>Deltaproteobacteria</taxon>
        <taxon>SAR324 cluster</taxon>
    </lineage>
</organism>
<dbReference type="EMBL" id="JAAZON010000127">
    <property type="protein sequence ID" value="NMC62167.1"/>
    <property type="molecule type" value="Genomic_DNA"/>
</dbReference>